<keyword evidence="2" id="KW-0675">Receptor</keyword>
<dbReference type="SUPFAM" id="SSF49599">
    <property type="entry name" value="TRAF domain-like"/>
    <property type="match status" value="1"/>
</dbReference>
<evidence type="ECO:0000313" key="2">
    <source>
        <dbReference type="EMBL" id="KOC62633.1"/>
    </source>
</evidence>
<evidence type="ECO:0000313" key="3">
    <source>
        <dbReference type="Proteomes" id="UP000053825"/>
    </source>
</evidence>
<accession>A0A0L7QVH5</accession>
<organism evidence="2 3">
    <name type="scientific">Habropoda laboriosa</name>
    <dbReference type="NCBI Taxonomy" id="597456"/>
    <lineage>
        <taxon>Eukaryota</taxon>
        <taxon>Metazoa</taxon>
        <taxon>Ecdysozoa</taxon>
        <taxon>Arthropoda</taxon>
        <taxon>Hexapoda</taxon>
        <taxon>Insecta</taxon>
        <taxon>Pterygota</taxon>
        <taxon>Neoptera</taxon>
        <taxon>Endopterygota</taxon>
        <taxon>Hymenoptera</taxon>
        <taxon>Apocrita</taxon>
        <taxon>Aculeata</taxon>
        <taxon>Apoidea</taxon>
        <taxon>Anthophila</taxon>
        <taxon>Apidae</taxon>
        <taxon>Habropoda</taxon>
    </lineage>
</organism>
<dbReference type="AlphaFoldDB" id="A0A0L7QVH5"/>
<gene>
    <name evidence="2" type="ORF">WH47_05275</name>
</gene>
<reference evidence="2 3" key="1">
    <citation type="submission" date="2015-07" db="EMBL/GenBank/DDBJ databases">
        <title>The genome of Habropoda laboriosa.</title>
        <authorList>
            <person name="Pan H."/>
            <person name="Kapheim K."/>
        </authorList>
    </citation>
    <scope>NUCLEOTIDE SEQUENCE [LARGE SCALE GENOMIC DNA]</scope>
    <source>
        <strain evidence="2">0110345459</strain>
    </source>
</reference>
<dbReference type="Pfam" id="PF21355">
    <property type="entry name" value="TRAF-mep_MATH"/>
    <property type="match status" value="1"/>
</dbReference>
<dbReference type="InterPro" id="IPR008974">
    <property type="entry name" value="TRAF-like"/>
</dbReference>
<dbReference type="STRING" id="597456.A0A0L7QVH5"/>
<sequence length="268" mass="31136">MLKKKLQKISDRNETIDEEVTETQHATCKIATEELVASARASVTRVLTGACNAKMLDEKLQALARNLTRELVEIRTLLYTVLEKKRDSRKVGKIYDDRKEMKTSSTSSFFYYWRIKRFDEKLTSWRNGYSERSSTFYVGHNGYAMHLKVTPRFSYGIVLVDAGLTRGRHDSILEWPFRHKIHLSVLDHSFEASRQDRLSRMWDPTRTLCPAYFWGRPKLSGEPDNPECVGLSVSLQDFFTKQPFSIDTTKNSRYLWNGALTVKLTVYL</sequence>
<dbReference type="Gene3D" id="2.60.210.10">
    <property type="entry name" value="Apoptosis, Tumor Necrosis Factor Receptor Associated Protein 2, Chain A"/>
    <property type="match status" value="1"/>
</dbReference>
<proteinExistence type="predicted"/>
<protein>
    <submittedName>
        <fullName evidence="2">TNF receptor-associated factor 6</fullName>
    </submittedName>
</protein>
<dbReference type="OrthoDB" id="6475149at2759"/>
<dbReference type="InterPro" id="IPR049342">
    <property type="entry name" value="TRAF1-6_MATH_dom"/>
</dbReference>
<evidence type="ECO:0000259" key="1">
    <source>
        <dbReference type="Pfam" id="PF21355"/>
    </source>
</evidence>
<feature type="domain" description="TRAF1-6 MATH" evidence="1">
    <location>
        <begin position="132"/>
        <end position="198"/>
    </location>
</feature>
<name>A0A0L7QVH5_9HYME</name>
<keyword evidence="3" id="KW-1185">Reference proteome</keyword>
<dbReference type="Proteomes" id="UP000053825">
    <property type="component" value="Unassembled WGS sequence"/>
</dbReference>
<dbReference type="EMBL" id="KQ414726">
    <property type="protein sequence ID" value="KOC62633.1"/>
    <property type="molecule type" value="Genomic_DNA"/>
</dbReference>